<dbReference type="Proteomes" id="UP000637980">
    <property type="component" value="Unassembled WGS sequence"/>
</dbReference>
<keyword evidence="6" id="KW-0732">Signal</keyword>
<dbReference type="InterPro" id="IPR002321">
    <property type="entry name" value="Cyt_c_II"/>
</dbReference>
<dbReference type="SUPFAM" id="SSF47175">
    <property type="entry name" value="Cytochromes"/>
    <property type="match status" value="1"/>
</dbReference>
<protein>
    <submittedName>
        <fullName evidence="7">Cytochrome C556</fullName>
    </submittedName>
</protein>
<keyword evidence="4" id="KW-0249">Electron transport</keyword>
<dbReference type="Gene3D" id="1.20.120.10">
    <property type="entry name" value="Cytochrome c/b562"/>
    <property type="match status" value="1"/>
</dbReference>
<evidence type="ECO:0000256" key="6">
    <source>
        <dbReference type="SAM" id="SignalP"/>
    </source>
</evidence>
<evidence type="ECO:0000313" key="7">
    <source>
        <dbReference type="EMBL" id="GHB42034.1"/>
    </source>
</evidence>
<dbReference type="InterPro" id="IPR010980">
    <property type="entry name" value="Cyt_c/b562"/>
</dbReference>
<evidence type="ECO:0000256" key="2">
    <source>
        <dbReference type="ARBA" id="ARBA00022617"/>
    </source>
</evidence>
<sequence length="153" mass="16187">MRKLLISAVIAMTATSALAAGITKEDAVESRRAYYRVLGHDMATLSALAKGEIEYNADTAKTAVANMMLLGKYDTERLYPAGTSNADMPGKTRALPVIWEDMDGLHAKADATNEALVAMNEAAGEGRAALGKALGKLGGSCKGCHSDYRSKDF</sequence>
<evidence type="ECO:0000256" key="1">
    <source>
        <dbReference type="ARBA" id="ARBA00022448"/>
    </source>
</evidence>
<evidence type="ECO:0000256" key="3">
    <source>
        <dbReference type="ARBA" id="ARBA00022723"/>
    </source>
</evidence>
<name>A0ABQ3EIX8_9HYPH</name>
<comment type="caution">
    <text evidence="7">The sequence shown here is derived from an EMBL/GenBank/DDBJ whole genome shotgun (WGS) entry which is preliminary data.</text>
</comment>
<evidence type="ECO:0000256" key="4">
    <source>
        <dbReference type="ARBA" id="ARBA00022982"/>
    </source>
</evidence>
<organism evidence="7 8">
    <name type="scientific">Pseudovibrio japonicus</name>
    <dbReference type="NCBI Taxonomy" id="366534"/>
    <lineage>
        <taxon>Bacteria</taxon>
        <taxon>Pseudomonadati</taxon>
        <taxon>Pseudomonadota</taxon>
        <taxon>Alphaproteobacteria</taxon>
        <taxon>Hyphomicrobiales</taxon>
        <taxon>Stappiaceae</taxon>
        <taxon>Pseudovibrio</taxon>
    </lineage>
</organism>
<keyword evidence="3" id="KW-0479">Metal-binding</keyword>
<evidence type="ECO:0000256" key="5">
    <source>
        <dbReference type="ARBA" id="ARBA00023004"/>
    </source>
</evidence>
<gene>
    <name evidence="7" type="ORF">GCM10007094_34050</name>
</gene>
<feature type="chain" id="PRO_5047360166" evidence="6">
    <location>
        <begin position="20"/>
        <end position="153"/>
    </location>
</feature>
<accession>A0ABQ3EIX8</accession>
<keyword evidence="8" id="KW-1185">Reference proteome</keyword>
<keyword evidence="1" id="KW-0813">Transport</keyword>
<feature type="signal peptide" evidence="6">
    <location>
        <begin position="1"/>
        <end position="19"/>
    </location>
</feature>
<evidence type="ECO:0000313" key="8">
    <source>
        <dbReference type="Proteomes" id="UP000637980"/>
    </source>
</evidence>
<dbReference type="RefSeq" id="WP_189438010.1">
    <property type="nucleotide sequence ID" value="NZ_BMXE01000007.1"/>
</dbReference>
<reference evidence="8" key="1">
    <citation type="journal article" date="2019" name="Int. J. Syst. Evol. Microbiol.">
        <title>The Global Catalogue of Microorganisms (GCM) 10K type strain sequencing project: providing services to taxonomists for standard genome sequencing and annotation.</title>
        <authorList>
            <consortium name="The Broad Institute Genomics Platform"/>
            <consortium name="The Broad Institute Genome Sequencing Center for Infectious Disease"/>
            <person name="Wu L."/>
            <person name="Ma J."/>
        </authorList>
    </citation>
    <scope>NUCLEOTIDE SEQUENCE [LARGE SCALE GENOMIC DNA]</scope>
    <source>
        <strain evidence="8">KCTC 12861</strain>
    </source>
</reference>
<dbReference type="PIRSF" id="PIRSF000027">
    <property type="entry name" value="Cytc_c_prime"/>
    <property type="match status" value="1"/>
</dbReference>
<dbReference type="EMBL" id="BMXE01000007">
    <property type="protein sequence ID" value="GHB42034.1"/>
    <property type="molecule type" value="Genomic_DNA"/>
</dbReference>
<keyword evidence="2" id="KW-0349">Heme</keyword>
<proteinExistence type="predicted"/>
<dbReference type="PROSITE" id="PS51009">
    <property type="entry name" value="CYTCII"/>
    <property type="match status" value="1"/>
</dbReference>
<keyword evidence="5" id="KW-0408">Iron</keyword>
<dbReference type="Pfam" id="PF01322">
    <property type="entry name" value="Cytochrom_C_2"/>
    <property type="match status" value="1"/>
</dbReference>
<dbReference type="InterPro" id="IPR012127">
    <property type="entry name" value="Cyt_c_prime"/>
</dbReference>